<feature type="compositionally biased region" description="Polar residues" evidence="1">
    <location>
        <begin position="1"/>
        <end position="27"/>
    </location>
</feature>
<sequence>MKSRTTPKIPSRLSQIKTSSDTSSMTPTYGIRRQMPYVQLQSSFRVSQSQSELVDDSLTELKQNIQDNIKTLKLQIQLVGNVERYCDTQLDNIQILFRNQKNLLHHLIDERFKLK</sequence>
<accession>A0AA86R506</accession>
<gene>
    <name evidence="2" type="ORF">HINF_LOCUS54866</name>
    <name evidence="3" type="ORF">HINF_LOCUS73269</name>
</gene>
<feature type="region of interest" description="Disordered" evidence="1">
    <location>
        <begin position="1"/>
        <end position="28"/>
    </location>
</feature>
<dbReference type="Proteomes" id="UP001642409">
    <property type="component" value="Unassembled WGS sequence"/>
</dbReference>
<reference evidence="3 4" key="2">
    <citation type="submission" date="2024-07" db="EMBL/GenBank/DDBJ databases">
        <authorList>
            <person name="Akdeniz Z."/>
        </authorList>
    </citation>
    <scope>NUCLEOTIDE SEQUENCE [LARGE SCALE GENOMIC DNA]</scope>
</reference>
<keyword evidence="4" id="KW-1185">Reference proteome</keyword>
<comment type="caution">
    <text evidence="2">The sequence shown here is derived from an EMBL/GenBank/DDBJ whole genome shotgun (WGS) entry which is preliminary data.</text>
</comment>
<name>A0AA86R506_9EUKA</name>
<proteinExistence type="predicted"/>
<dbReference type="AlphaFoldDB" id="A0AA86R506"/>
<organism evidence="2">
    <name type="scientific">Hexamita inflata</name>
    <dbReference type="NCBI Taxonomy" id="28002"/>
    <lineage>
        <taxon>Eukaryota</taxon>
        <taxon>Metamonada</taxon>
        <taxon>Diplomonadida</taxon>
        <taxon>Hexamitidae</taxon>
        <taxon>Hexamitinae</taxon>
        <taxon>Hexamita</taxon>
    </lineage>
</organism>
<reference evidence="2" key="1">
    <citation type="submission" date="2023-06" db="EMBL/GenBank/DDBJ databases">
        <authorList>
            <person name="Kurt Z."/>
        </authorList>
    </citation>
    <scope>NUCLEOTIDE SEQUENCE</scope>
</reference>
<dbReference type="EMBL" id="CATOUU010001017">
    <property type="protein sequence ID" value="CAI9967221.1"/>
    <property type="molecule type" value="Genomic_DNA"/>
</dbReference>
<dbReference type="EMBL" id="CAXDID020000596">
    <property type="protein sequence ID" value="CAL6105450.1"/>
    <property type="molecule type" value="Genomic_DNA"/>
</dbReference>
<evidence type="ECO:0000313" key="3">
    <source>
        <dbReference type="EMBL" id="CAL6105450.1"/>
    </source>
</evidence>
<evidence type="ECO:0000313" key="4">
    <source>
        <dbReference type="Proteomes" id="UP001642409"/>
    </source>
</evidence>
<evidence type="ECO:0000256" key="1">
    <source>
        <dbReference type="SAM" id="MobiDB-lite"/>
    </source>
</evidence>
<evidence type="ECO:0000313" key="2">
    <source>
        <dbReference type="EMBL" id="CAI9967221.1"/>
    </source>
</evidence>
<protein>
    <submittedName>
        <fullName evidence="3">Hypothetical_protein</fullName>
    </submittedName>
</protein>